<reference evidence="3 4" key="1">
    <citation type="submission" date="2019-08" db="EMBL/GenBank/DDBJ databases">
        <title>Deep-cultivation of Planctomycetes and their phenomic and genomic characterization uncovers novel biology.</title>
        <authorList>
            <person name="Wiegand S."/>
            <person name="Jogler M."/>
            <person name="Boedeker C."/>
            <person name="Pinto D."/>
            <person name="Vollmers J."/>
            <person name="Rivas-Marin E."/>
            <person name="Kohn T."/>
            <person name="Peeters S.H."/>
            <person name="Heuer A."/>
            <person name="Rast P."/>
            <person name="Oberbeckmann S."/>
            <person name="Bunk B."/>
            <person name="Jeske O."/>
            <person name="Meyerdierks A."/>
            <person name="Storesund J.E."/>
            <person name="Kallscheuer N."/>
            <person name="Luecker S."/>
            <person name="Lage O.M."/>
            <person name="Pohl T."/>
            <person name="Merkel B.J."/>
            <person name="Hornburger P."/>
            <person name="Mueller R.-W."/>
            <person name="Bruemmer F."/>
            <person name="Labrenz M."/>
            <person name="Spormann A.M."/>
            <person name="Op den Camp H."/>
            <person name="Overmann J."/>
            <person name="Amann R."/>
            <person name="Jetten M.S.M."/>
            <person name="Mascher T."/>
            <person name="Medema M.H."/>
            <person name="Devos D.P."/>
            <person name="Kaster A.-K."/>
            <person name="Ovreas L."/>
            <person name="Rohde M."/>
            <person name="Galperin M.Y."/>
            <person name="Jogler C."/>
        </authorList>
    </citation>
    <scope>NUCLEOTIDE SEQUENCE [LARGE SCALE GENOMIC DNA]</scope>
    <source>
        <strain evidence="3 4">Pr1d</strain>
    </source>
</reference>
<dbReference type="SUPFAM" id="SSF51182">
    <property type="entry name" value="RmlC-like cupins"/>
    <property type="match status" value="1"/>
</dbReference>
<evidence type="ECO:0000259" key="2">
    <source>
        <dbReference type="Pfam" id="PF07883"/>
    </source>
</evidence>
<gene>
    <name evidence="3" type="ORF">Pr1d_14180</name>
</gene>
<dbReference type="InterPro" id="IPR014710">
    <property type="entry name" value="RmlC-like_jellyroll"/>
</dbReference>
<dbReference type="GO" id="GO:0046872">
    <property type="term" value="F:metal ion binding"/>
    <property type="evidence" value="ECO:0007669"/>
    <property type="project" value="UniProtKB-KW"/>
</dbReference>
<dbReference type="CDD" id="cd02222">
    <property type="entry name" value="cupin_TM1459-like"/>
    <property type="match status" value="1"/>
</dbReference>
<evidence type="ECO:0000313" key="4">
    <source>
        <dbReference type="Proteomes" id="UP000323917"/>
    </source>
</evidence>
<accession>A0A5B9Q992</accession>
<dbReference type="EMBL" id="CP042913">
    <property type="protein sequence ID" value="QEG34145.1"/>
    <property type="molecule type" value="Genomic_DNA"/>
</dbReference>
<dbReference type="InterPro" id="IPR013096">
    <property type="entry name" value="Cupin_2"/>
</dbReference>
<dbReference type="InterPro" id="IPR011051">
    <property type="entry name" value="RmlC_Cupin_sf"/>
</dbReference>
<dbReference type="OrthoDB" id="9791297at2"/>
<evidence type="ECO:0000313" key="3">
    <source>
        <dbReference type="EMBL" id="QEG34145.1"/>
    </source>
</evidence>
<dbReference type="Pfam" id="PF07883">
    <property type="entry name" value="Cupin_2"/>
    <property type="match status" value="1"/>
</dbReference>
<dbReference type="PANTHER" id="PTHR35848">
    <property type="entry name" value="OXALATE-BINDING PROTEIN"/>
    <property type="match status" value="1"/>
</dbReference>
<keyword evidence="1" id="KW-0479">Metal-binding</keyword>
<sequence length="128" mass="14095">MKLKHSKDVPRNKVDMEGADGCQVQILVGKDEEAPNFVMRQFEVAPGGHTPRHFHDYEHEIYVVEGSGTVLEGDVEHPLEQGDVVFVSPEDVHQFKNTGSVPLKFLCLIPNSATGKNVTVVPECGLES</sequence>
<keyword evidence="4" id="KW-1185">Reference proteome</keyword>
<proteinExistence type="predicted"/>
<dbReference type="KEGG" id="bgok:Pr1d_14180"/>
<dbReference type="Proteomes" id="UP000323917">
    <property type="component" value="Chromosome"/>
</dbReference>
<evidence type="ECO:0000256" key="1">
    <source>
        <dbReference type="ARBA" id="ARBA00022723"/>
    </source>
</evidence>
<dbReference type="PANTHER" id="PTHR35848:SF6">
    <property type="entry name" value="CUPIN TYPE-2 DOMAIN-CONTAINING PROTEIN"/>
    <property type="match status" value="1"/>
</dbReference>
<dbReference type="AlphaFoldDB" id="A0A5B9Q992"/>
<dbReference type="InterPro" id="IPR051610">
    <property type="entry name" value="GPI/OXD"/>
</dbReference>
<dbReference type="Gene3D" id="2.60.120.10">
    <property type="entry name" value="Jelly Rolls"/>
    <property type="match status" value="1"/>
</dbReference>
<name>A0A5B9Q992_9BACT</name>
<feature type="domain" description="Cupin type-2" evidence="2">
    <location>
        <begin position="42"/>
        <end position="108"/>
    </location>
</feature>
<dbReference type="RefSeq" id="WP_148072831.1">
    <property type="nucleotide sequence ID" value="NZ_CP042913.1"/>
</dbReference>
<organism evidence="3 4">
    <name type="scientific">Bythopirellula goksoeyrii</name>
    <dbReference type="NCBI Taxonomy" id="1400387"/>
    <lineage>
        <taxon>Bacteria</taxon>
        <taxon>Pseudomonadati</taxon>
        <taxon>Planctomycetota</taxon>
        <taxon>Planctomycetia</taxon>
        <taxon>Pirellulales</taxon>
        <taxon>Lacipirellulaceae</taxon>
        <taxon>Bythopirellula</taxon>
    </lineage>
</organism>
<protein>
    <recommendedName>
        <fullName evidence="2">Cupin type-2 domain-containing protein</fullName>
    </recommendedName>
</protein>